<evidence type="ECO:0000313" key="3">
    <source>
        <dbReference type="EMBL" id="CAH2107316.1"/>
    </source>
</evidence>
<reference evidence="3" key="1">
    <citation type="submission" date="2022-03" db="EMBL/GenBank/DDBJ databases">
        <authorList>
            <person name="Tunstrom K."/>
        </authorList>
    </citation>
    <scope>NUCLEOTIDE SEQUENCE</scope>
</reference>
<feature type="region of interest" description="Disordered" evidence="1">
    <location>
        <begin position="572"/>
        <end position="686"/>
    </location>
</feature>
<gene>
    <name evidence="3" type="ORF">EEDITHA_LOCUS21363</name>
</gene>
<dbReference type="Pfam" id="PF03184">
    <property type="entry name" value="DDE_1"/>
    <property type="match status" value="1"/>
</dbReference>
<feature type="compositionally biased region" description="Basic and acidic residues" evidence="1">
    <location>
        <begin position="594"/>
        <end position="612"/>
    </location>
</feature>
<dbReference type="GO" id="GO:0003677">
    <property type="term" value="F:DNA binding"/>
    <property type="evidence" value="ECO:0007669"/>
    <property type="project" value="TreeGrafter"/>
</dbReference>
<evidence type="ECO:0000256" key="1">
    <source>
        <dbReference type="SAM" id="MobiDB-lite"/>
    </source>
</evidence>
<accession>A0AAU9VD92</accession>
<feature type="domain" description="DDE-1" evidence="2">
    <location>
        <begin position="202"/>
        <end position="368"/>
    </location>
</feature>
<dbReference type="Proteomes" id="UP001153954">
    <property type="component" value="Unassembled WGS sequence"/>
</dbReference>
<sequence length="755" mass="85637">MPRVYKTKQGSKKREIINKDKLKAAVYDVIYRDKSLRGVAKTYNMSVMTLKRYAQVFTESEELELSNYLETASKLYHGLTPKATRLLAFQFALKNNKKMPENWQKNEIASYDWIHGFIRRHSNLSLRVPEATSLSRATSFNKHNVSKFFQNLQSMYTRFQFEPQDVWNLDETGITTVHKPKKIIACKGLKQVSKVTSAERGELVTLCCAISAAGICTPPFLIFPRKIFQNRMIDNGPPGTAGVTYPSGWMTVTNFVLFLKHFKKYVRCSKDNPCLIIMDNHESHISIDSVYFARENGIHLLTIPPHTSQKLQPLDRILFGALKSYYNTACDDWMMAHPGRPLTIYDICGCLGKAYPSAMTPRNIVKSFEITGIYPFNSEIFTEDDFLSSYVTDRPEDSVAGLENVQTNAQDNNVTNDAIDVPDDDTTDAEDILQDVSRERTPSPQILKSLDIDSTSAVLTLPLSQQCLTVLKDTLMPDSFSGDSSACAVQENLHPSQQSTSDASLNSINISPSILINTTIGTSTVEQFSSIVTTNTKFSHKLMEAKNKTLTDFQEPSTSKYISFDIIKPHPKAGPRKCNRKGKKKGATKIITDTPEKNEIEEEARKKEEKKRINAAKVVKRNLKNTKKQQNVKKAKTVKRQKRNAEHSVSPEEEVTLPPSPESNYFIEENSNSEEEDDNNHDEDNVHEGDWVVVNFVSQRSIPHRYVGQIINESLASLDIKFAKKIDNKRFKWPEKRYQCDWQVSSGKETPSTYI</sequence>
<dbReference type="PANTHER" id="PTHR19303">
    <property type="entry name" value="TRANSPOSON"/>
    <property type="match status" value="1"/>
</dbReference>
<feature type="compositionally biased region" description="Acidic residues" evidence="1">
    <location>
        <begin position="671"/>
        <end position="681"/>
    </location>
</feature>
<protein>
    <recommendedName>
        <fullName evidence="2">DDE-1 domain-containing protein</fullName>
    </recommendedName>
</protein>
<dbReference type="InterPro" id="IPR004875">
    <property type="entry name" value="DDE_SF_endonuclease_dom"/>
</dbReference>
<dbReference type="AlphaFoldDB" id="A0AAU9VD92"/>
<comment type="caution">
    <text evidence="3">The sequence shown here is derived from an EMBL/GenBank/DDBJ whole genome shotgun (WGS) entry which is preliminary data.</text>
</comment>
<dbReference type="GO" id="GO:0005634">
    <property type="term" value="C:nucleus"/>
    <property type="evidence" value="ECO:0007669"/>
    <property type="project" value="TreeGrafter"/>
</dbReference>
<feature type="compositionally biased region" description="Basic residues" evidence="1">
    <location>
        <begin position="618"/>
        <end position="642"/>
    </location>
</feature>
<dbReference type="Gene3D" id="3.30.420.10">
    <property type="entry name" value="Ribonuclease H-like superfamily/Ribonuclease H"/>
    <property type="match status" value="1"/>
</dbReference>
<dbReference type="InterPro" id="IPR050863">
    <property type="entry name" value="CenT-Element_Derived"/>
</dbReference>
<name>A0AAU9VD92_EUPED</name>
<organism evidence="3 4">
    <name type="scientific">Euphydryas editha</name>
    <name type="common">Edith's checkerspot</name>
    <dbReference type="NCBI Taxonomy" id="104508"/>
    <lineage>
        <taxon>Eukaryota</taxon>
        <taxon>Metazoa</taxon>
        <taxon>Ecdysozoa</taxon>
        <taxon>Arthropoda</taxon>
        <taxon>Hexapoda</taxon>
        <taxon>Insecta</taxon>
        <taxon>Pterygota</taxon>
        <taxon>Neoptera</taxon>
        <taxon>Endopterygota</taxon>
        <taxon>Lepidoptera</taxon>
        <taxon>Glossata</taxon>
        <taxon>Ditrysia</taxon>
        <taxon>Papilionoidea</taxon>
        <taxon>Nymphalidae</taxon>
        <taxon>Nymphalinae</taxon>
        <taxon>Euphydryas</taxon>
    </lineage>
</organism>
<dbReference type="InterPro" id="IPR036397">
    <property type="entry name" value="RNaseH_sf"/>
</dbReference>
<proteinExistence type="predicted"/>
<dbReference type="EMBL" id="CAKOGL010000030">
    <property type="protein sequence ID" value="CAH2107316.1"/>
    <property type="molecule type" value="Genomic_DNA"/>
</dbReference>
<dbReference type="PANTHER" id="PTHR19303:SF71">
    <property type="entry name" value="ZINC FINGER PHD-TYPE DOMAIN-CONTAINING PROTEIN"/>
    <property type="match status" value="1"/>
</dbReference>
<keyword evidence="4" id="KW-1185">Reference proteome</keyword>
<feature type="compositionally biased region" description="Basic residues" evidence="1">
    <location>
        <begin position="572"/>
        <end position="587"/>
    </location>
</feature>
<evidence type="ECO:0000313" key="4">
    <source>
        <dbReference type="Proteomes" id="UP001153954"/>
    </source>
</evidence>
<evidence type="ECO:0000259" key="2">
    <source>
        <dbReference type="Pfam" id="PF03184"/>
    </source>
</evidence>